<evidence type="ECO:0000256" key="1">
    <source>
        <dbReference type="ARBA" id="ARBA00022679"/>
    </source>
</evidence>
<protein>
    <submittedName>
        <fullName evidence="2">Glycosyltransferase family 32 protein</fullName>
    </submittedName>
</protein>
<dbReference type="PANTHER" id="PTHR32385">
    <property type="entry name" value="MANNOSYL PHOSPHORYLINOSITOL CERAMIDE SYNTHASE"/>
    <property type="match status" value="1"/>
</dbReference>
<dbReference type="RefSeq" id="WP_380073542.1">
    <property type="nucleotide sequence ID" value="NZ_JBHRTO010000001.1"/>
</dbReference>
<dbReference type="InterPro" id="IPR051706">
    <property type="entry name" value="Glycosyltransferase_domain"/>
</dbReference>
<organism evidence="2 3">
    <name type="scientific">Cypionkella sinensis</name>
    <dbReference type="NCBI Taxonomy" id="1756043"/>
    <lineage>
        <taxon>Bacteria</taxon>
        <taxon>Pseudomonadati</taxon>
        <taxon>Pseudomonadota</taxon>
        <taxon>Alphaproteobacteria</taxon>
        <taxon>Rhodobacterales</taxon>
        <taxon>Paracoccaceae</taxon>
        <taxon>Cypionkella</taxon>
    </lineage>
</organism>
<keyword evidence="3" id="KW-1185">Reference proteome</keyword>
<evidence type="ECO:0000313" key="3">
    <source>
        <dbReference type="Proteomes" id="UP001595547"/>
    </source>
</evidence>
<dbReference type="Proteomes" id="UP001595547">
    <property type="component" value="Unassembled WGS sequence"/>
</dbReference>
<name>A0ABV7J3M5_9RHOB</name>
<accession>A0ABV7J3M5</accession>
<gene>
    <name evidence="2" type="ORF">ACFOGH_13245</name>
</gene>
<dbReference type="PANTHER" id="PTHR32385:SF15">
    <property type="entry name" value="INOSITOL PHOSPHOCERAMIDE MANNOSYLTRANSFERASE 1"/>
    <property type="match status" value="1"/>
</dbReference>
<keyword evidence="1" id="KW-0808">Transferase</keyword>
<sequence length="317" mass="33894">MSPKKRMDDGIAAARTLVAEGDFSAAAAVLDALMGDPEILTLPAQTALSLPRRLHAAYLHLAKAQGDAVARAGYQFHLVPPPDLLPPLFEYSAAEQTAITACNRQPVPRVIHQIWIGNKPVPPGVAAWQHHAATQGYQHRLWQEADLAALGLPDNPVYAAMLARGDYPGAVDVARYAILAAEGGIYLDCDWYPACEDLGFHDLLPLIGLTAWAEPVPRNTGIGGLLLGNSFIAAPPDHPCLHRLITRLPQVLNLLPEAPAWWSTGPLAFTLAARGGAVSVAPQTIVAGVLPDRAPLAAVEAMRTQAFNSLLIAWKSW</sequence>
<dbReference type="InterPro" id="IPR029044">
    <property type="entry name" value="Nucleotide-diphossugar_trans"/>
</dbReference>
<dbReference type="Pfam" id="PF04488">
    <property type="entry name" value="Gly_transf_sug"/>
    <property type="match status" value="1"/>
</dbReference>
<evidence type="ECO:0000313" key="2">
    <source>
        <dbReference type="EMBL" id="MFC3181962.1"/>
    </source>
</evidence>
<proteinExistence type="predicted"/>
<reference evidence="3" key="1">
    <citation type="journal article" date="2019" name="Int. J. Syst. Evol. Microbiol.">
        <title>The Global Catalogue of Microorganisms (GCM) 10K type strain sequencing project: providing services to taxonomists for standard genome sequencing and annotation.</title>
        <authorList>
            <consortium name="The Broad Institute Genomics Platform"/>
            <consortium name="The Broad Institute Genome Sequencing Center for Infectious Disease"/>
            <person name="Wu L."/>
            <person name="Ma J."/>
        </authorList>
    </citation>
    <scope>NUCLEOTIDE SEQUENCE [LARGE SCALE GENOMIC DNA]</scope>
    <source>
        <strain evidence="3">KCTC 52039</strain>
    </source>
</reference>
<comment type="caution">
    <text evidence="2">The sequence shown here is derived from an EMBL/GenBank/DDBJ whole genome shotgun (WGS) entry which is preliminary data.</text>
</comment>
<dbReference type="Gene3D" id="3.90.550.20">
    <property type="match status" value="1"/>
</dbReference>
<dbReference type="EMBL" id="JBHRTO010000001">
    <property type="protein sequence ID" value="MFC3181962.1"/>
    <property type="molecule type" value="Genomic_DNA"/>
</dbReference>
<dbReference type="InterPro" id="IPR007577">
    <property type="entry name" value="GlycoTrfase_DXD_sugar-bd_CS"/>
</dbReference>
<dbReference type="SUPFAM" id="SSF53448">
    <property type="entry name" value="Nucleotide-diphospho-sugar transferases"/>
    <property type="match status" value="1"/>
</dbReference>